<dbReference type="PANTHER" id="PTHR33491">
    <property type="entry name" value="OSJNBA0016N04.9 PROTEIN"/>
    <property type="match status" value="1"/>
</dbReference>
<keyword evidence="2" id="KW-1185">Reference proteome</keyword>
<proteinExistence type="predicted"/>
<dbReference type="AlphaFoldDB" id="A0A7J8VAB1"/>
<dbReference type="Proteomes" id="UP000593573">
    <property type="component" value="Unassembled WGS sequence"/>
</dbReference>
<protein>
    <recommendedName>
        <fullName evidence="3">Wall-associated receptor kinase galacturonan-binding domain-containing protein</fullName>
    </recommendedName>
</protein>
<sequence>MVGFDCYNSLGRSSYGESYSLPNFPISNTRNKFTAIGCDTYALIEGTLGHTYSTGYGFVVEDGAYNFSVSDLSNVNFNTTKFPIILDWTIGNQNCTEAKLDPKNYACKENSVCIDPENYNCKENVEHGL</sequence>
<comment type="caution">
    <text evidence="1">The sequence shown here is derived from an EMBL/GenBank/DDBJ whole genome shotgun (WGS) entry which is preliminary data.</text>
</comment>
<reference evidence="1 2" key="1">
    <citation type="journal article" date="2019" name="Genome Biol. Evol.">
        <title>Insights into the evolution of the New World diploid cottons (Gossypium, subgenus Houzingenia) based on genome sequencing.</title>
        <authorList>
            <person name="Grover C.E."/>
            <person name="Arick M.A. 2nd"/>
            <person name="Thrash A."/>
            <person name="Conover J.L."/>
            <person name="Sanders W.S."/>
            <person name="Peterson D.G."/>
            <person name="Frelichowski J.E."/>
            <person name="Scheffler J.A."/>
            <person name="Scheffler B.E."/>
            <person name="Wendel J.F."/>
        </authorList>
    </citation>
    <scope>NUCLEOTIDE SEQUENCE [LARGE SCALE GENOMIC DNA]</scope>
    <source>
        <strain evidence="1">57</strain>
        <tissue evidence="1">Leaf</tissue>
    </source>
</reference>
<dbReference type="OrthoDB" id="4062651at2759"/>
<organism evidence="1 2">
    <name type="scientific">Gossypium klotzschianum</name>
    <dbReference type="NCBI Taxonomy" id="34286"/>
    <lineage>
        <taxon>Eukaryota</taxon>
        <taxon>Viridiplantae</taxon>
        <taxon>Streptophyta</taxon>
        <taxon>Embryophyta</taxon>
        <taxon>Tracheophyta</taxon>
        <taxon>Spermatophyta</taxon>
        <taxon>Magnoliopsida</taxon>
        <taxon>eudicotyledons</taxon>
        <taxon>Gunneridae</taxon>
        <taxon>Pentapetalae</taxon>
        <taxon>rosids</taxon>
        <taxon>malvids</taxon>
        <taxon>Malvales</taxon>
        <taxon>Malvaceae</taxon>
        <taxon>Malvoideae</taxon>
        <taxon>Gossypium</taxon>
    </lineage>
</organism>
<accession>A0A7J8VAB1</accession>
<evidence type="ECO:0000313" key="1">
    <source>
        <dbReference type="EMBL" id="MBA0659490.1"/>
    </source>
</evidence>
<gene>
    <name evidence="1" type="ORF">Goklo_011624</name>
</gene>
<evidence type="ECO:0008006" key="3">
    <source>
        <dbReference type="Google" id="ProtNLM"/>
    </source>
</evidence>
<name>A0A7J8VAB1_9ROSI</name>
<dbReference type="EMBL" id="JABFAB010000009">
    <property type="protein sequence ID" value="MBA0659490.1"/>
    <property type="molecule type" value="Genomic_DNA"/>
</dbReference>
<evidence type="ECO:0000313" key="2">
    <source>
        <dbReference type="Proteomes" id="UP000593573"/>
    </source>
</evidence>